<evidence type="ECO:0000313" key="1">
    <source>
        <dbReference type="Proteomes" id="UP000095286"/>
    </source>
</evidence>
<sequence>MADSTNYGKIVDISNTSFMDSIGAVTSENKTDVILSYKNVGIGFTNGERVVVFTAQLLIAVWFIFLIFFFSRIVALIVKALIKWYLKFCGYGNVHFDLGSFEINIIAGKIMFRNVVMVNNDMSLKINDGWIVFSYWKKSPKPQDLIYHMNDSRLKFSFNGLTLHVHNRLDLYKDMAKGTNFAHLFDHLCNEGPKVVNRKGDEIKLMMKSDSWYDSLWALSGAIRIDIYAGKIILGNHCLPSAFVTSFENMKLKMHLSNSTNQYDRNLLKVKASMESVKMLFVKSTDCELGLLFNPPRTMGHGYAVLHSAQMDLFYSQELLGIQSDLPQSANDHVPTWDSLLRFGSNTVISWGPWADKQKNLIYNFFFPSPYGIVTVTSMPKPGQRRTYINHNMKMSFFADANFDIWFLKNDELQSLQSNFKKGTIIDMSFPWITMEDGYKTYVKGTLMNLEIVTSLPFKKFIKCQSLSINLLIDFPKNSTAHQSWNLNLDFDKAAITFIWDHKRLLSDLITEWTAETVPDLKNFVPYTWNMNIIFSNTFEIDMLLNDKNWVDTTTFGSAQNFIAAVCGNYLSVKFPLSFIDFSPKTIETNYEVVATDNISLKLKLPDNSTTHSLFYNLMQNANVHVKGKKQPFEVGEWIEIWKTHKIACLFNYIYHPCIINFESDIPREITNFFRPKMALHPSQLKPDSLKVKIDVADSDAIICGILIRGIFDMKNNYFGLYDQTADIFSDLPSEKTLIPHGRTNENDQVDYFRAIDVNLEIRVKNINGHIVTYCARGKNQEYLETCPMLFTEQVVIELVKTNQECQVQVFVPPACIYFFPNQGCSAKKQGFLSLSGLQFRGQGLFSEIDIPWELACVEYAWSMELTLGNLIGSIQMPHVVMIKNILETLLLHFLNKDDVLLLPNIYDYCQHYQDAKCCTNNCEKDLGIPCYSSEQLKFEQFKLSVDSVDIKISEVDYMLNLKTDSVRFAICNSHFDTFCPQITAIVPEISLSQLQLDRETDNWLETTEFSIKNTDLCVKLPVSFISPKFIDQRILFLRKYDNLTKRLRFLYSNEESCGCMGDSFFFAKDDITGKAFFKDINKKFAEYSVNVNENEQPFFGQSILKSKSGILFLEELLFNLNESVSESFTRSNSDLSFRSASSNPNLCDTSNHYNGFLDCYEYNADEIHCPEFVEPGCIEKWINYHIPHTTKMCTGIKAIQLIKKEQKLKKEVSKGLQTDSKIPNALYVEGKIAESITLFMTPLTFKGLEKFCEQLTEVLTNIQPMLFVQGMYDKCSSKCHQQPLTANLLKNKEFTRVFPSVFMNVKVPSIELKYFHSESNLNASHLTETKDINASFLLFKIEKTTLKGTTNKGNELLKGEREMIVSVKWDSINCSIFYVLDEDGRDIVYERIFPNYTTNWNQISSSELAPNKCLRVISEIGIKELKIKANMYSCFSSNKDPYRKKNDISIQIGSIFNTSVFGTLLEMGYSKEQSFYDILWPMLSEFTKLGGKFLSSVHNLIARHDHWSDICVLKCMADTLDCTNEKVFEFERGTLKDIMVNSKMLNSCGTCCLMLMMLNNFSFESEFYRKNYFNDISDNNDQFLMKENRKNAMIALLSHWQTIVCSRVTLADNHTANKYKKVPDADPNLELQKLNHESNKKVKPEIESEAKSTSVAIDIDTPVGTPSKRIYKKNEDLLSKKDSNLDQLIHRGPRPSFEQNQSIKRPGHSRNGSAVNGKEIKKEEMDLYHFVKQTANEMKERFNEKFSPSTSSDTDVNGMEILLDIFFWPVYRQMELDNSVEYSLPSSMLRANFSILLSDIVFDVVERKAKKCQNDEVYSVIIPHRILQVNSFDAQGSLAINAVKEYRQVKPAKIDIKMEYEASIERIKLGADIASVGFTNEILSLVFSLLEVTEGPIDVRRSIISFARFSDHKLNNWTTSVLDKLNDYQRNLNRKKVEHVKRTIRMDVRGIGKLKTILLESMFSDLFLSIPFQEITLTHTHMQNDNAVAELKEVIRSDSVHLIVTKGNLVLTERSKNDGLNNAKDILICSVKKSTFSFKRSINSIDAFTERNVIKIKLGDVNGEIPMHAQSVHEMVLKHGPQFTEQLNKLGIHQIKPASNFSPIPTTDSADSSLRNNFEHSYLGPKTSFGLEDIKKVTMKRELNTQLTKKRTWTFIVDFDIQLSTILLNAKLLPSLSTQYKLDKATANGTIGKSVVFNVKIYEHGMLFQLMNGNSDTTKALIDTFTLPLPYITINGTQNICSANDVMSNGTSINAQLTLKEGNYFDISIEVGAIEHSFSTDLLNQILFAEQRFRTELTHVLKRISKMRMTMPDEVAGNHNLNATNEKPMLFNINVKGEGVPWLQLTASTPTYTAIRFTLDSPTLTLTNRYKMTSNNDKDMLNPWIGRAKVQMNVKLGQLYKDAMFKEIKSELQELATFMTQISAQNEEISPNTPNNYVFSLNRPILYIKSTAIDKAVLLWLNYKNTYDYWREERAKFINPVYDDDEEHEDKATEEPSSDMNLNLSLSIQNGLYVCMPLYSADFNDNLSALLISLQKTEITVCIKKELACAANFNSFKISFIENFDEHSLSDEWLEKNTGDSNHSNFIYFPHGSYKLFSSVSRPISDAVPKWLLSIKSQMKGMTIDVNDKIGKFLSLFIQTFSNFGNAEEYDFYNESSAMNNEDNSSEDIDDSDEEFHSINEGEDRTRWLERKMHEKSLIVTDLIQYNLDERQIEEERRKLHKLELAKFKQFRKSVFERIKRGARGQKNENIHGKKRISFNLGESEDLLSVPKNLNSLISPPNPFKKGSLDEEISSEDFEKIDMLIDVQLNIESGQCILRCNPTKVINHNLSGQFQRFPIKQPKDMKQRVVNEDKYTVKLAIPSVGVKVFYTSNDPMTSKPEHISTIFEEQIKTRSSSKNGCFYLAIELASMPQETLVTPLLADYFEQVVEPLPQHFFEPSNPSTHGDVLSDGMPIVAIDTSGLPLDVLFHLNVQASTMRFEGQQQKSHAADCLLTLPRLTLLASTRKYNESDKTVAGIHISAMLSNFSLSVYSPHQLSNSHDALSLSLDKLSVCVSRTKNPPTAEEPNRIQLVITTNIGVAYFNYDLRRLSELLAFPKPWYRKVLVKRIFLGEYAVNQGHGRRFSNSTIQMSNSDRVSNVLPPKNALTASQGDIKSKYAASAVFSLQWKELKVKAQMANTMGNTEWNAVKGSLRGNFDINSSGHRNLSTIFKVDSSLLAANGGAISGTIAINNLFIAGQHIKDENKAPKNSFKLALGCLESRMEWMSNTIFIGRFTEPTIEIEDDWQTKTDKEDVSESCCLVKLSGAWQDLQMIITKNTISDFMKMTTKLHFFFNEQLNNSRLVWGSEYDLTKKSEDNDSDDVSFSDSCSLSKHSSETSFDYANNRYWHKIMDFLTLLQLERPELCLFPSNSTDGTIIRGCIELDARKVSVACMHGDINANEWALFHLSEMEAFISSTVKFCFMNKETRETGLDIEQKFKLKLGKDEIHNNKAKLTECKALVCKVIQSRNFLITNNASIDFCLSSIIDDSLKNTSVHQIDKVPGKHNHTVLELFILPALVSVLNTLQRQHSDKALDVNHDVECTFIAEFHDYISLLPDPYAQIGFLPKLIQVYKNAIVTDAATSKSPPTEEGEQEKSKDKRVFKCNTWTAAPNLQFLHSNRQKWSVPVLDEILNVLHIYDHRRTIPKVLQRGVLDNADAIIALIIKEMLVLTKKD</sequence>
<name>A0AC35TQR5_9BILA</name>
<dbReference type="Proteomes" id="UP000095286">
    <property type="component" value="Unplaced"/>
</dbReference>
<reference evidence="2" key="1">
    <citation type="submission" date="2016-11" db="UniProtKB">
        <authorList>
            <consortium name="WormBaseParasite"/>
        </authorList>
    </citation>
    <scope>IDENTIFICATION</scope>
    <source>
        <strain evidence="2">KR3021</strain>
    </source>
</reference>
<proteinExistence type="predicted"/>
<protein>
    <submittedName>
        <fullName evidence="2">FSA_C domain-containing protein</fullName>
    </submittedName>
</protein>
<organism evidence="1 2">
    <name type="scientific">Rhabditophanes sp. KR3021</name>
    <dbReference type="NCBI Taxonomy" id="114890"/>
    <lineage>
        <taxon>Eukaryota</taxon>
        <taxon>Metazoa</taxon>
        <taxon>Ecdysozoa</taxon>
        <taxon>Nematoda</taxon>
        <taxon>Chromadorea</taxon>
        <taxon>Rhabditida</taxon>
        <taxon>Tylenchina</taxon>
        <taxon>Panagrolaimomorpha</taxon>
        <taxon>Strongyloidoidea</taxon>
        <taxon>Alloionematidae</taxon>
        <taxon>Rhabditophanes</taxon>
    </lineage>
</organism>
<dbReference type="WBParaSite" id="RSKR_0000338100.1">
    <property type="protein sequence ID" value="RSKR_0000338100.1"/>
    <property type="gene ID" value="RSKR_0000338100"/>
</dbReference>
<accession>A0AC35TQR5</accession>
<evidence type="ECO:0000313" key="2">
    <source>
        <dbReference type="WBParaSite" id="RSKR_0000338100.1"/>
    </source>
</evidence>